<dbReference type="RefSeq" id="WP_237466547.1">
    <property type="nucleotide sequence ID" value="NZ_CAKLDI010000001.1"/>
</dbReference>
<evidence type="ECO:0000313" key="8">
    <source>
        <dbReference type="Proteomes" id="UP000838672"/>
    </source>
</evidence>
<evidence type="ECO:0000256" key="2">
    <source>
        <dbReference type="ARBA" id="ARBA00022692"/>
    </source>
</evidence>
<dbReference type="SUPFAM" id="SSF141322">
    <property type="entry name" value="NfeD domain-like"/>
    <property type="match status" value="1"/>
</dbReference>
<sequence length="151" mass="17149">MQALLSQIDFWHWLAFGLVLLLVELIGAAGYLLWLGLAALLTGLIMLIAPELAWQLQWVTFAVLSLLSTILWWRYQHNKDKEDDSGRSLNQKMMQLVGRRFRLEEDIDQRGRVKLGDTTWSVYCAEPIAASTLVEVIAVDGIVLEIKPVEV</sequence>
<keyword evidence="4 5" id="KW-0472">Membrane</keyword>
<evidence type="ECO:0000259" key="6">
    <source>
        <dbReference type="Pfam" id="PF01957"/>
    </source>
</evidence>
<evidence type="ECO:0000256" key="4">
    <source>
        <dbReference type="ARBA" id="ARBA00023136"/>
    </source>
</evidence>
<dbReference type="Pfam" id="PF01957">
    <property type="entry name" value="NfeD"/>
    <property type="match status" value="1"/>
</dbReference>
<comment type="caution">
    <text evidence="7">The sequence shown here is derived from an EMBL/GenBank/DDBJ whole genome shotgun (WGS) entry which is preliminary data.</text>
</comment>
<gene>
    <name evidence="7" type="primary">ybbJ</name>
    <name evidence="7" type="ORF">VST7929_02050</name>
</gene>
<dbReference type="PANTHER" id="PTHR33507">
    <property type="entry name" value="INNER MEMBRANE PROTEIN YBBJ"/>
    <property type="match status" value="1"/>
</dbReference>
<dbReference type="InterPro" id="IPR012340">
    <property type="entry name" value="NA-bd_OB-fold"/>
</dbReference>
<protein>
    <submittedName>
        <fullName evidence="7">Inner membrane protein YbbJ</fullName>
    </submittedName>
</protein>
<reference evidence="7" key="1">
    <citation type="submission" date="2021-11" db="EMBL/GenBank/DDBJ databases">
        <authorList>
            <person name="Rodrigo-Torres L."/>
            <person name="Arahal R. D."/>
            <person name="Lucena T."/>
        </authorList>
    </citation>
    <scope>NUCLEOTIDE SEQUENCE</scope>
    <source>
        <strain evidence="7">CECT 7929</strain>
    </source>
</reference>
<feature type="domain" description="NfeD-like C-terminal" evidence="6">
    <location>
        <begin position="95"/>
        <end position="148"/>
    </location>
</feature>
<dbReference type="InterPro" id="IPR002810">
    <property type="entry name" value="NfeD-like_C"/>
</dbReference>
<organism evidence="7 8">
    <name type="scientific">Vibrio stylophorae</name>
    <dbReference type="NCBI Taxonomy" id="659351"/>
    <lineage>
        <taxon>Bacteria</taxon>
        <taxon>Pseudomonadati</taxon>
        <taxon>Pseudomonadota</taxon>
        <taxon>Gammaproteobacteria</taxon>
        <taxon>Vibrionales</taxon>
        <taxon>Vibrionaceae</taxon>
        <taxon>Vibrio</taxon>
    </lineage>
</organism>
<evidence type="ECO:0000256" key="5">
    <source>
        <dbReference type="SAM" id="Phobius"/>
    </source>
</evidence>
<dbReference type="InterPro" id="IPR052165">
    <property type="entry name" value="Membrane_assoc_protease"/>
</dbReference>
<evidence type="ECO:0000256" key="3">
    <source>
        <dbReference type="ARBA" id="ARBA00022989"/>
    </source>
</evidence>
<keyword evidence="8" id="KW-1185">Reference proteome</keyword>
<accession>A0ABN8DWA2</accession>
<dbReference type="EMBL" id="CAKLDI010000001">
    <property type="protein sequence ID" value="CAH0534148.1"/>
    <property type="molecule type" value="Genomic_DNA"/>
</dbReference>
<proteinExistence type="predicted"/>
<dbReference type="PANTHER" id="PTHR33507:SF3">
    <property type="entry name" value="INNER MEMBRANE PROTEIN YBBJ"/>
    <property type="match status" value="1"/>
</dbReference>
<name>A0ABN8DWA2_9VIBR</name>
<dbReference type="Gene3D" id="2.40.50.140">
    <property type="entry name" value="Nucleic acid-binding proteins"/>
    <property type="match status" value="1"/>
</dbReference>
<keyword evidence="2 5" id="KW-0812">Transmembrane</keyword>
<evidence type="ECO:0000313" key="7">
    <source>
        <dbReference type="EMBL" id="CAH0534148.1"/>
    </source>
</evidence>
<feature type="transmembrane region" description="Helical" evidence="5">
    <location>
        <begin position="54"/>
        <end position="73"/>
    </location>
</feature>
<comment type="subcellular location">
    <subcellularLocation>
        <location evidence="1">Membrane</location>
        <topology evidence="1">Multi-pass membrane protein</topology>
    </subcellularLocation>
</comment>
<evidence type="ECO:0000256" key="1">
    <source>
        <dbReference type="ARBA" id="ARBA00004141"/>
    </source>
</evidence>
<keyword evidence="3 5" id="KW-1133">Transmembrane helix</keyword>
<dbReference type="Proteomes" id="UP000838672">
    <property type="component" value="Unassembled WGS sequence"/>
</dbReference>
<feature type="transmembrane region" description="Helical" evidence="5">
    <location>
        <begin position="12"/>
        <end position="34"/>
    </location>
</feature>